<dbReference type="SMART" id="SM00530">
    <property type="entry name" value="HTH_XRE"/>
    <property type="match status" value="1"/>
</dbReference>
<evidence type="ECO:0000313" key="2">
    <source>
        <dbReference type="EMBL" id="SDJ85237.1"/>
    </source>
</evidence>
<reference evidence="3" key="1">
    <citation type="submission" date="2016-10" db="EMBL/GenBank/DDBJ databases">
        <authorList>
            <person name="Varghese N."/>
            <person name="Submissions S."/>
        </authorList>
    </citation>
    <scope>NUCLEOTIDE SEQUENCE [LARGE SCALE GENOMIC DNA]</scope>
    <source>
        <strain evidence="3">DSM 45460</strain>
    </source>
</reference>
<organism evidence="2 3">
    <name type="scientific">Actinopolyspora mzabensis</name>
    <dbReference type="NCBI Taxonomy" id="995066"/>
    <lineage>
        <taxon>Bacteria</taxon>
        <taxon>Bacillati</taxon>
        <taxon>Actinomycetota</taxon>
        <taxon>Actinomycetes</taxon>
        <taxon>Actinopolysporales</taxon>
        <taxon>Actinopolysporaceae</taxon>
        <taxon>Actinopolyspora</taxon>
    </lineage>
</organism>
<feature type="domain" description="HTH cro/C1-type" evidence="1">
    <location>
        <begin position="18"/>
        <end position="48"/>
    </location>
</feature>
<dbReference type="AlphaFoldDB" id="A0A1G8X4F2"/>
<accession>A0A1G8X4F2</accession>
<dbReference type="SUPFAM" id="SSF47413">
    <property type="entry name" value="lambda repressor-like DNA-binding domains"/>
    <property type="match status" value="1"/>
</dbReference>
<evidence type="ECO:0000313" key="3">
    <source>
        <dbReference type="Proteomes" id="UP000199213"/>
    </source>
</evidence>
<dbReference type="Pfam" id="PF13560">
    <property type="entry name" value="HTH_31"/>
    <property type="match status" value="1"/>
</dbReference>
<dbReference type="Gene3D" id="1.10.260.40">
    <property type="entry name" value="lambda repressor-like DNA-binding domains"/>
    <property type="match status" value="1"/>
</dbReference>
<keyword evidence="3" id="KW-1185">Reference proteome</keyword>
<dbReference type="RefSeq" id="WP_143012991.1">
    <property type="nucleotide sequence ID" value="NZ_FNFM01000002.1"/>
</dbReference>
<dbReference type="InterPro" id="IPR001387">
    <property type="entry name" value="Cro/C1-type_HTH"/>
</dbReference>
<proteinExistence type="predicted"/>
<dbReference type="GO" id="GO:0003677">
    <property type="term" value="F:DNA binding"/>
    <property type="evidence" value="ECO:0007669"/>
    <property type="project" value="InterPro"/>
</dbReference>
<dbReference type="OrthoDB" id="4285266at2"/>
<dbReference type="CDD" id="cd00093">
    <property type="entry name" value="HTH_XRE"/>
    <property type="match status" value="1"/>
</dbReference>
<dbReference type="EMBL" id="FNFM01000002">
    <property type="protein sequence ID" value="SDJ85237.1"/>
    <property type="molecule type" value="Genomic_DNA"/>
</dbReference>
<sequence length="288" mass="32720">MARLLSPAVYRRMIAFELQRMRKAADVTQQEAATKLGCSRVRINHFESMRNLPRPADVEVLLPHYGATGRVEEFREVITMLKDVPQDSDLARLAEVPRGFDIYLGLEQGAHNIRSYEAMIVPGLLQTPEYAGVLMRGHDEELPEDEAVRRTELRLARQQVLDREGTPLELTTVVDESVLRRRIGDTRIMREQLEHLLDVSERTNVAVRILGADVGVHPALHGPFTLMDFAIPGDPGVVYLEDRLGGRYYEDADEIAEYIGVMAHLLARSLDESESRRLLRQAREEFVP</sequence>
<dbReference type="Proteomes" id="UP000199213">
    <property type="component" value="Unassembled WGS sequence"/>
</dbReference>
<protein>
    <submittedName>
        <fullName evidence="2">Helix-turn-helix domain-containing protein</fullName>
    </submittedName>
</protein>
<dbReference type="Pfam" id="PF19054">
    <property type="entry name" value="DUF5753"/>
    <property type="match status" value="1"/>
</dbReference>
<name>A0A1G8X4F2_ACTMZ</name>
<dbReference type="InterPro" id="IPR010982">
    <property type="entry name" value="Lambda_DNA-bd_dom_sf"/>
</dbReference>
<dbReference type="InterPro" id="IPR043917">
    <property type="entry name" value="DUF5753"/>
</dbReference>
<gene>
    <name evidence="2" type="ORF">SAMN04487820_102371</name>
</gene>
<evidence type="ECO:0000259" key="1">
    <source>
        <dbReference type="PROSITE" id="PS50943"/>
    </source>
</evidence>
<dbReference type="PROSITE" id="PS50943">
    <property type="entry name" value="HTH_CROC1"/>
    <property type="match status" value="1"/>
</dbReference>